<dbReference type="SUPFAM" id="SSF51230">
    <property type="entry name" value="Single hybrid motif"/>
    <property type="match status" value="1"/>
</dbReference>
<dbReference type="OrthoDB" id="7282653at2"/>
<organism evidence="2 3">
    <name type="scientific">Rhizobium tropici</name>
    <dbReference type="NCBI Taxonomy" id="398"/>
    <lineage>
        <taxon>Bacteria</taxon>
        <taxon>Pseudomonadati</taxon>
        <taxon>Pseudomonadota</taxon>
        <taxon>Alphaproteobacteria</taxon>
        <taxon>Hyphomicrobiales</taxon>
        <taxon>Rhizobiaceae</taxon>
        <taxon>Rhizobium/Agrobacterium group</taxon>
        <taxon>Rhizobium</taxon>
    </lineage>
</organism>
<dbReference type="Proteomes" id="UP000251205">
    <property type="component" value="Unassembled WGS sequence"/>
</dbReference>
<reference evidence="2 3" key="1">
    <citation type="submission" date="2018-06" db="EMBL/GenBank/DDBJ databases">
        <title>Whole Genome Sequence of an efficient microsymbiont, Rhizobium tropici.</title>
        <authorList>
            <person name="Srinivasan R."/>
            <person name="Singh H.V."/>
            <person name="Srivastava R."/>
            <person name="Kumari B."/>
            <person name="Radhakrishna A."/>
        </authorList>
    </citation>
    <scope>NUCLEOTIDE SEQUENCE [LARGE SCALE GENOMIC DNA]</scope>
    <source>
        <strain evidence="2 3">IGFRI Rhizo-19</strain>
    </source>
</reference>
<sequence length="144" mass="15677">MANGKELKLLDNAELVSLARYASEHGVSELEWCDGEARISLKLKPASRKFRAASTKGTQPEQPRSEAVHAPSFGEFHQPENLLIGDGMVVNEGQILGFVRLGPVMKAIRAPQRGTLKSCGYREKALVGYGDVVFLITPQQGSAR</sequence>
<proteinExistence type="predicted"/>
<comment type="caution">
    <text evidence="2">The sequence shown here is derived from an EMBL/GenBank/DDBJ whole genome shotgun (WGS) entry which is preliminary data.</text>
</comment>
<dbReference type="AlphaFoldDB" id="A0A329YD22"/>
<dbReference type="RefSeq" id="WP_112342159.1">
    <property type="nucleotide sequence ID" value="NZ_QMKK01000032.1"/>
</dbReference>
<feature type="region of interest" description="Disordered" evidence="1">
    <location>
        <begin position="50"/>
        <end position="72"/>
    </location>
</feature>
<evidence type="ECO:0000256" key="1">
    <source>
        <dbReference type="SAM" id="MobiDB-lite"/>
    </source>
</evidence>
<dbReference type="InterPro" id="IPR011053">
    <property type="entry name" value="Single_hybrid_motif"/>
</dbReference>
<name>A0A329YD22_RHITR</name>
<dbReference type="Gene3D" id="2.40.50.100">
    <property type="match status" value="1"/>
</dbReference>
<accession>A0A329YD22</accession>
<evidence type="ECO:0000313" key="2">
    <source>
        <dbReference type="EMBL" id="RAX41143.1"/>
    </source>
</evidence>
<evidence type="ECO:0000313" key="3">
    <source>
        <dbReference type="Proteomes" id="UP000251205"/>
    </source>
</evidence>
<evidence type="ECO:0008006" key="4">
    <source>
        <dbReference type="Google" id="ProtNLM"/>
    </source>
</evidence>
<gene>
    <name evidence="2" type="ORF">DQ393_12810</name>
</gene>
<protein>
    <recommendedName>
        <fullName evidence="4">Lipoyl-binding domain-containing protein</fullName>
    </recommendedName>
</protein>
<dbReference type="EMBL" id="QMKK01000032">
    <property type="protein sequence ID" value="RAX41143.1"/>
    <property type="molecule type" value="Genomic_DNA"/>
</dbReference>